<dbReference type="EMBL" id="LK391709">
    <property type="protein sequence ID" value="CDR96964.1"/>
    <property type="molecule type" value="Genomic_DNA"/>
</dbReference>
<dbReference type="STRING" id="5866.A0A061DCX8"/>
<accession>A0A061DCX8</accession>
<dbReference type="Gene3D" id="3.30.70.330">
    <property type="match status" value="2"/>
</dbReference>
<evidence type="ECO:0000256" key="1">
    <source>
        <dbReference type="ARBA" id="ARBA00022884"/>
    </source>
</evidence>
<protein>
    <submittedName>
        <fullName evidence="5">U2 small nuclear ribonucleoprotein B', putative</fullName>
    </submittedName>
</protein>
<evidence type="ECO:0000256" key="3">
    <source>
        <dbReference type="SAM" id="MobiDB-lite"/>
    </source>
</evidence>
<keyword evidence="6" id="KW-1185">Reference proteome</keyword>
<dbReference type="FunFam" id="3.30.70.330:FF:000029">
    <property type="entry name" value="U2 small nuclear ribonucleoprotein B"/>
    <property type="match status" value="1"/>
</dbReference>
<evidence type="ECO:0000313" key="5">
    <source>
        <dbReference type="EMBL" id="CDR96964.1"/>
    </source>
</evidence>
<dbReference type="PANTHER" id="PTHR10501">
    <property type="entry name" value="U1 SMALL NUCLEAR RIBONUCLEOPROTEIN A/U2 SMALL NUCLEAR RIBONUCLEOPROTEIN B"/>
    <property type="match status" value="1"/>
</dbReference>
<evidence type="ECO:0000256" key="2">
    <source>
        <dbReference type="PROSITE-ProRule" id="PRU00176"/>
    </source>
</evidence>
<dbReference type="CDD" id="cd12247">
    <property type="entry name" value="RRM2_U1A_like"/>
    <property type="match status" value="1"/>
</dbReference>
<dbReference type="CDD" id="cd12246">
    <property type="entry name" value="RRM1_U1A_like"/>
    <property type="match status" value="1"/>
</dbReference>
<dbReference type="SMART" id="SM00360">
    <property type="entry name" value="RRM"/>
    <property type="match status" value="2"/>
</dbReference>
<dbReference type="VEuPathDB" id="PiroplasmaDB:BBBOND_0308670"/>
<dbReference type="InterPro" id="IPR035979">
    <property type="entry name" value="RBD_domain_sf"/>
</dbReference>
<dbReference type="GO" id="GO:0003723">
    <property type="term" value="F:RNA binding"/>
    <property type="evidence" value="ECO:0007669"/>
    <property type="project" value="UniProtKB-UniRule"/>
</dbReference>
<dbReference type="OrthoDB" id="277802at2759"/>
<dbReference type="OMA" id="VRMIPTK"/>
<feature type="region of interest" description="Disordered" evidence="3">
    <location>
        <begin position="114"/>
        <end position="134"/>
    </location>
</feature>
<feature type="domain" description="RRM" evidence="4">
    <location>
        <begin position="137"/>
        <end position="209"/>
    </location>
</feature>
<dbReference type="Proteomes" id="UP000033188">
    <property type="component" value="Chromosome 3"/>
</dbReference>
<dbReference type="InterPro" id="IPR012677">
    <property type="entry name" value="Nucleotide-bd_a/b_plait_sf"/>
</dbReference>
<dbReference type="InterPro" id="IPR000504">
    <property type="entry name" value="RRM_dom"/>
</dbReference>
<gene>
    <name evidence="5" type="ORF">BBBOND_0308670</name>
</gene>
<reference evidence="6" key="1">
    <citation type="journal article" date="2014" name="Nucleic Acids Res.">
        <title>The evolutionary dynamics of variant antigen genes in Babesia reveal a history of genomic innovation underlying host-parasite interaction.</title>
        <authorList>
            <person name="Jackson A.P."/>
            <person name="Otto T.D."/>
            <person name="Darby A."/>
            <person name="Ramaprasad A."/>
            <person name="Xia D."/>
            <person name="Echaide I.E."/>
            <person name="Farber M."/>
            <person name="Gahlot S."/>
            <person name="Gamble J."/>
            <person name="Gupta D."/>
            <person name="Gupta Y."/>
            <person name="Jackson L."/>
            <person name="Malandrin L."/>
            <person name="Malas T.B."/>
            <person name="Moussa E."/>
            <person name="Nair M."/>
            <person name="Reid A.J."/>
            <person name="Sanders M."/>
            <person name="Sharma J."/>
            <person name="Tracey A."/>
            <person name="Quail M.A."/>
            <person name="Weir W."/>
            <person name="Wastling J.M."/>
            <person name="Hall N."/>
            <person name="Willadsen P."/>
            <person name="Lingelbach K."/>
            <person name="Shiels B."/>
            <person name="Tait A."/>
            <person name="Berriman M."/>
            <person name="Allred D.R."/>
            <person name="Pain A."/>
        </authorList>
    </citation>
    <scope>NUCLEOTIDE SEQUENCE [LARGE SCALE GENOMIC DNA]</scope>
    <source>
        <strain evidence="6">Bond</strain>
    </source>
</reference>
<dbReference type="GO" id="GO:1990904">
    <property type="term" value="C:ribonucleoprotein complex"/>
    <property type="evidence" value="ECO:0007669"/>
    <property type="project" value="UniProtKB-KW"/>
</dbReference>
<evidence type="ECO:0000313" key="6">
    <source>
        <dbReference type="Proteomes" id="UP000033188"/>
    </source>
</evidence>
<dbReference type="PROSITE" id="PS50102">
    <property type="entry name" value="RRM"/>
    <property type="match status" value="2"/>
</dbReference>
<dbReference type="Pfam" id="PF00076">
    <property type="entry name" value="RRM_1"/>
    <property type="match status" value="2"/>
</dbReference>
<feature type="domain" description="RRM" evidence="4">
    <location>
        <begin position="16"/>
        <end position="95"/>
    </location>
</feature>
<sequence length="209" mass="23628">MMPEQAYHAADTLPNQTLYVSNLDDQVHVNDIIKLLFELFIPYGEIVDIRARRTQKLRGQAFVSFSEISSATAALKGVNNRIFLNRPIKVAYARTQSHRSMKPSECYRLLTSERHRPSDPAPTQDAAEGAQDSSGSHTLFVENMHPEMNKMAVEILFKQYPGYKDCRFVEGKCVAFVDFATEYQGEVALQGLQGFKVSHGHELRISFAK</sequence>
<evidence type="ECO:0000259" key="4">
    <source>
        <dbReference type="PROSITE" id="PS50102"/>
    </source>
</evidence>
<dbReference type="SUPFAM" id="SSF54928">
    <property type="entry name" value="RNA-binding domain, RBD"/>
    <property type="match status" value="2"/>
</dbReference>
<proteinExistence type="predicted"/>
<dbReference type="RefSeq" id="XP_012769150.1">
    <property type="nucleotide sequence ID" value="XM_012913696.1"/>
</dbReference>
<dbReference type="AlphaFoldDB" id="A0A061DCX8"/>
<dbReference type="KEGG" id="bbig:BBBOND_0308670"/>
<organism evidence="5 6">
    <name type="scientific">Babesia bigemina</name>
    <dbReference type="NCBI Taxonomy" id="5866"/>
    <lineage>
        <taxon>Eukaryota</taxon>
        <taxon>Sar</taxon>
        <taxon>Alveolata</taxon>
        <taxon>Apicomplexa</taxon>
        <taxon>Aconoidasida</taxon>
        <taxon>Piroplasmida</taxon>
        <taxon>Babesiidae</taxon>
        <taxon>Babesia</taxon>
    </lineage>
</organism>
<keyword evidence="1 2" id="KW-0694">RNA-binding</keyword>
<dbReference type="GeneID" id="24565505"/>
<name>A0A061DCX8_BABBI</name>
<keyword evidence="5" id="KW-0687">Ribonucleoprotein</keyword>